<dbReference type="EMBL" id="JAEPRE010000004">
    <property type="protein sequence ID" value="KAG2237672.1"/>
    <property type="molecule type" value="Genomic_DNA"/>
</dbReference>
<dbReference type="Proteomes" id="UP000613177">
    <property type="component" value="Unassembled WGS sequence"/>
</dbReference>
<name>A0A8H7T0L6_9FUNG</name>
<gene>
    <name evidence="2" type="ORF">INT48_004575</name>
</gene>
<reference evidence="2" key="1">
    <citation type="submission" date="2021-01" db="EMBL/GenBank/DDBJ databases">
        <title>Metabolic potential, ecology and presence of endohyphal bacteria is reflected in genomic diversity of Mucoromycotina.</title>
        <authorList>
            <person name="Muszewska A."/>
            <person name="Okrasinska A."/>
            <person name="Steczkiewicz K."/>
            <person name="Drgas O."/>
            <person name="Orlowska M."/>
            <person name="Perlinska-Lenart U."/>
            <person name="Aleksandrzak-Piekarczyk T."/>
            <person name="Szatraj K."/>
            <person name="Zielenkiewicz U."/>
            <person name="Pilsyk S."/>
            <person name="Malc E."/>
            <person name="Mieczkowski P."/>
            <person name="Kruszewska J.S."/>
            <person name="Biernat P."/>
            <person name="Pawlowska J."/>
        </authorList>
    </citation>
    <scope>NUCLEOTIDE SEQUENCE</scope>
    <source>
        <strain evidence="2">WA0000018081</strain>
    </source>
</reference>
<keyword evidence="3" id="KW-1185">Reference proteome</keyword>
<keyword evidence="1" id="KW-0812">Transmembrane</keyword>
<dbReference type="AlphaFoldDB" id="A0A8H7T0L6"/>
<evidence type="ECO:0000313" key="3">
    <source>
        <dbReference type="Proteomes" id="UP000613177"/>
    </source>
</evidence>
<accession>A0A8H7T0L6</accession>
<organism evidence="2 3">
    <name type="scientific">Thamnidium elegans</name>
    <dbReference type="NCBI Taxonomy" id="101142"/>
    <lineage>
        <taxon>Eukaryota</taxon>
        <taxon>Fungi</taxon>
        <taxon>Fungi incertae sedis</taxon>
        <taxon>Mucoromycota</taxon>
        <taxon>Mucoromycotina</taxon>
        <taxon>Mucoromycetes</taxon>
        <taxon>Mucorales</taxon>
        <taxon>Mucorineae</taxon>
        <taxon>Mucoraceae</taxon>
        <taxon>Thamnidium</taxon>
    </lineage>
</organism>
<evidence type="ECO:0000313" key="2">
    <source>
        <dbReference type="EMBL" id="KAG2237672.1"/>
    </source>
</evidence>
<comment type="caution">
    <text evidence="2">The sequence shown here is derived from an EMBL/GenBank/DDBJ whole genome shotgun (WGS) entry which is preliminary data.</text>
</comment>
<feature type="transmembrane region" description="Helical" evidence="1">
    <location>
        <begin position="12"/>
        <end position="36"/>
    </location>
</feature>
<keyword evidence="1" id="KW-1133">Transmembrane helix</keyword>
<evidence type="ECO:0000256" key="1">
    <source>
        <dbReference type="SAM" id="Phobius"/>
    </source>
</evidence>
<sequence>MPAKSIPNENFPFVVVLLSLNLLFSLASGMSSTYFLSLKPNAMQSKVSFPNSSINPVSQNSVFLLLYPIFPKHPPQIVHIPPSPKYFDSPIFKRNLFAHHLFTTDPTSSILHYRYFNRIEIDTHPNITKHIITSLRSKTTRKRAFIEKRLHNNISNNISLPNFKHPLHPCPCLLIHTTTHQPPKLHRPISASSWFCFWPYRIPPLLNSFEILSDICHSLQIISRSFPPRELSASQYNSLSSLQTIICVIQTI</sequence>
<protein>
    <submittedName>
        <fullName evidence="2">Uncharacterized protein</fullName>
    </submittedName>
</protein>
<keyword evidence="1" id="KW-0472">Membrane</keyword>
<proteinExistence type="predicted"/>